<sequence length="209" mass="22233">MDPSWLERPVPRLAPALLGGTVTVRSGEGTVTVRLTEVEAYDGAEDPGSHAFRGRTARNASMFGAAGHLYVYRHLGLHHCVNLVTGRPGEAAAVLLRAGEVVAGRALARERRRRTGVCRTDVDLARGPARLAVALGLDLEDDGAAVLDPAGRVSLLRAQDPPSSVQGPRVGVSGPGGDARLYPWRFWVDAEPSVSAYRPGAPRRPRTAH</sequence>
<accession>A0A939RT22</accession>
<dbReference type="PANTHER" id="PTHR10429:SF0">
    <property type="entry name" value="DNA-3-METHYLADENINE GLYCOSYLASE"/>
    <property type="match status" value="1"/>
</dbReference>
<evidence type="ECO:0000313" key="6">
    <source>
        <dbReference type="EMBL" id="MBO1753217.1"/>
    </source>
</evidence>
<name>A0A939RT22_9CELL</name>
<comment type="similarity">
    <text evidence="1 5">Belongs to the DNA glycosylase MPG family.</text>
</comment>
<evidence type="ECO:0000256" key="5">
    <source>
        <dbReference type="HAMAP-Rule" id="MF_00527"/>
    </source>
</evidence>
<dbReference type="InterPro" id="IPR036995">
    <property type="entry name" value="MPG_sf"/>
</dbReference>
<proteinExistence type="inferred from homology"/>
<dbReference type="CDD" id="cd00540">
    <property type="entry name" value="AAG"/>
    <property type="match status" value="1"/>
</dbReference>
<keyword evidence="4 5" id="KW-0234">DNA repair</keyword>
<evidence type="ECO:0000313" key="7">
    <source>
        <dbReference type="Proteomes" id="UP000664209"/>
    </source>
</evidence>
<reference evidence="6" key="1">
    <citation type="submission" date="2021-03" db="EMBL/GenBank/DDBJ databases">
        <title>Actinotalea soli sp. nov., isolated from soil.</title>
        <authorList>
            <person name="Ping W."/>
            <person name="Zhang J."/>
        </authorList>
    </citation>
    <scope>NUCLEOTIDE SEQUENCE</scope>
    <source>
        <strain evidence="6">BY-33</strain>
    </source>
</reference>
<comment type="caution">
    <text evidence="6">The sequence shown here is derived from an EMBL/GenBank/DDBJ whole genome shotgun (WGS) entry which is preliminary data.</text>
</comment>
<dbReference type="GO" id="GO:0003905">
    <property type="term" value="F:alkylbase DNA N-glycosylase activity"/>
    <property type="evidence" value="ECO:0007669"/>
    <property type="project" value="InterPro"/>
</dbReference>
<dbReference type="PANTHER" id="PTHR10429">
    <property type="entry name" value="DNA-3-METHYLADENINE GLYCOSYLASE"/>
    <property type="match status" value="1"/>
</dbReference>
<evidence type="ECO:0000256" key="4">
    <source>
        <dbReference type="ARBA" id="ARBA00023204"/>
    </source>
</evidence>
<dbReference type="InterPro" id="IPR011034">
    <property type="entry name" value="Formyl_transferase-like_C_sf"/>
</dbReference>
<keyword evidence="7" id="KW-1185">Reference proteome</keyword>
<evidence type="ECO:0000256" key="3">
    <source>
        <dbReference type="ARBA" id="ARBA00022801"/>
    </source>
</evidence>
<keyword evidence="2 5" id="KW-0227">DNA damage</keyword>
<dbReference type="Pfam" id="PF02245">
    <property type="entry name" value="Pur_DNA_glyco"/>
    <property type="match status" value="1"/>
</dbReference>
<dbReference type="AlphaFoldDB" id="A0A939RT22"/>
<dbReference type="NCBIfam" id="NF002003">
    <property type="entry name" value="PRK00802.1-3"/>
    <property type="match status" value="1"/>
</dbReference>
<organism evidence="6 7">
    <name type="scientific">Actinotalea soli</name>
    <dbReference type="NCBI Taxonomy" id="2819234"/>
    <lineage>
        <taxon>Bacteria</taxon>
        <taxon>Bacillati</taxon>
        <taxon>Actinomycetota</taxon>
        <taxon>Actinomycetes</taxon>
        <taxon>Micrococcales</taxon>
        <taxon>Cellulomonadaceae</taxon>
        <taxon>Actinotalea</taxon>
    </lineage>
</organism>
<keyword evidence="6" id="KW-0326">Glycosidase</keyword>
<dbReference type="EC" id="3.2.2.-" evidence="5"/>
<dbReference type="GO" id="GO:0003677">
    <property type="term" value="F:DNA binding"/>
    <property type="evidence" value="ECO:0007669"/>
    <property type="project" value="InterPro"/>
</dbReference>
<gene>
    <name evidence="6" type="ORF">J4G33_15525</name>
</gene>
<dbReference type="Proteomes" id="UP000664209">
    <property type="component" value="Unassembled WGS sequence"/>
</dbReference>
<dbReference type="HAMAP" id="MF_00527">
    <property type="entry name" value="3MGH"/>
    <property type="match status" value="1"/>
</dbReference>
<dbReference type="NCBIfam" id="TIGR00567">
    <property type="entry name" value="3mg"/>
    <property type="match status" value="1"/>
</dbReference>
<dbReference type="InterPro" id="IPR003180">
    <property type="entry name" value="MPG"/>
</dbReference>
<dbReference type="GO" id="GO:0006284">
    <property type="term" value="P:base-excision repair"/>
    <property type="evidence" value="ECO:0007669"/>
    <property type="project" value="InterPro"/>
</dbReference>
<evidence type="ECO:0000256" key="2">
    <source>
        <dbReference type="ARBA" id="ARBA00022763"/>
    </source>
</evidence>
<protein>
    <recommendedName>
        <fullName evidence="5">Putative 3-methyladenine DNA glycosylase</fullName>
        <ecNumber evidence="5">3.2.2.-</ecNumber>
    </recommendedName>
</protein>
<evidence type="ECO:0000256" key="1">
    <source>
        <dbReference type="ARBA" id="ARBA00009232"/>
    </source>
</evidence>
<dbReference type="Gene3D" id="3.10.300.10">
    <property type="entry name" value="Methylpurine-DNA glycosylase (MPG)"/>
    <property type="match status" value="1"/>
</dbReference>
<dbReference type="SUPFAM" id="SSF50486">
    <property type="entry name" value="FMT C-terminal domain-like"/>
    <property type="match status" value="1"/>
</dbReference>
<keyword evidence="3 5" id="KW-0378">Hydrolase</keyword>
<dbReference type="EMBL" id="JAGEMK010000011">
    <property type="protein sequence ID" value="MBO1753217.1"/>
    <property type="molecule type" value="Genomic_DNA"/>
</dbReference>